<dbReference type="AlphaFoldDB" id="A0A927FCY2"/>
<dbReference type="InterPro" id="IPR025512">
    <property type="entry name" value="DUF4399"/>
</dbReference>
<reference evidence="3" key="1">
    <citation type="submission" date="2020-09" db="EMBL/GenBank/DDBJ databases">
        <title>Pelagicoccus enzymogenes sp. nov. with an EPS production, isolated from marine sediment.</title>
        <authorList>
            <person name="Feng X."/>
        </authorList>
    </citation>
    <scope>NUCLEOTIDE SEQUENCE</scope>
    <source>
        <strain evidence="3">NFK12</strain>
    </source>
</reference>
<keyword evidence="1" id="KW-0732">Signal</keyword>
<name>A0A927FCY2_9BACT</name>
<keyword evidence="4" id="KW-1185">Reference proteome</keyword>
<accession>A0A927FCY2</accession>
<evidence type="ECO:0000313" key="4">
    <source>
        <dbReference type="Proteomes" id="UP000622317"/>
    </source>
</evidence>
<feature type="signal peptide" evidence="1">
    <location>
        <begin position="1"/>
        <end position="22"/>
    </location>
</feature>
<comment type="caution">
    <text evidence="3">The sequence shown here is derived from an EMBL/GenBank/DDBJ whole genome shotgun (WGS) entry which is preliminary data.</text>
</comment>
<evidence type="ECO:0000256" key="1">
    <source>
        <dbReference type="SAM" id="SignalP"/>
    </source>
</evidence>
<sequence>MSPNKLIVSAIAFFCLAMGASAALERQPSPEGAEAYIISPADGEVVGKTFTVRFGLKGMGVAPAGIDKANTGHHHLLINAESLPAMDTPMPMTDSLKHFGGGQTEVELTLPPGKHRLQLVLGDYLHIPHQPPVISEEITVTVK</sequence>
<gene>
    <name evidence="3" type="ORF">IEN85_18390</name>
</gene>
<dbReference type="RefSeq" id="WP_191618575.1">
    <property type="nucleotide sequence ID" value="NZ_JACYFG010000042.1"/>
</dbReference>
<evidence type="ECO:0000313" key="3">
    <source>
        <dbReference type="EMBL" id="MBD5781476.1"/>
    </source>
</evidence>
<feature type="domain" description="DUF4399" evidence="2">
    <location>
        <begin position="52"/>
        <end position="143"/>
    </location>
</feature>
<feature type="chain" id="PRO_5037219231" evidence="1">
    <location>
        <begin position="23"/>
        <end position="143"/>
    </location>
</feature>
<protein>
    <submittedName>
        <fullName evidence="3">DUF4399 domain-containing protein</fullName>
    </submittedName>
</protein>
<dbReference type="Proteomes" id="UP000622317">
    <property type="component" value="Unassembled WGS sequence"/>
</dbReference>
<organism evidence="3 4">
    <name type="scientific">Pelagicoccus enzymogenes</name>
    <dbReference type="NCBI Taxonomy" id="2773457"/>
    <lineage>
        <taxon>Bacteria</taxon>
        <taxon>Pseudomonadati</taxon>
        <taxon>Verrucomicrobiota</taxon>
        <taxon>Opitutia</taxon>
        <taxon>Puniceicoccales</taxon>
        <taxon>Pelagicoccaceae</taxon>
        <taxon>Pelagicoccus</taxon>
    </lineage>
</organism>
<evidence type="ECO:0000259" key="2">
    <source>
        <dbReference type="Pfam" id="PF14347"/>
    </source>
</evidence>
<dbReference type="EMBL" id="JACYFG010000042">
    <property type="protein sequence ID" value="MBD5781476.1"/>
    <property type="molecule type" value="Genomic_DNA"/>
</dbReference>
<proteinExistence type="predicted"/>
<dbReference type="Pfam" id="PF14347">
    <property type="entry name" value="DUF4399"/>
    <property type="match status" value="1"/>
</dbReference>